<dbReference type="OrthoDB" id="106982at2157"/>
<dbReference type="eggNOG" id="arCOG01057">
    <property type="taxonomic scope" value="Archaea"/>
</dbReference>
<gene>
    <name evidence="1" type="ordered locus">Arcpr_1490</name>
</gene>
<dbReference type="InterPro" id="IPR036388">
    <property type="entry name" value="WH-like_DNA-bd_sf"/>
</dbReference>
<evidence type="ECO:0000313" key="2">
    <source>
        <dbReference type="Proteomes" id="UP000001901"/>
    </source>
</evidence>
<evidence type="ECO:0008006" key="3">
    <source>
        <dbReference type="Google" id="ProtNLM"/>
    </source>
</evidence>
<name>D2REJ3_ARCPA</name>
<reference evidence="1 2" key="1">
    <citation type="journal article" date="2010" name="Stand. Genomic Sci.">
        <title>Complete genome sequence of Archaeoglobus profundus type strain (AV18).</title>
        <authorList>
            <person name="von Jan M."/>
            <person name="Lapidus A."/>
            <person name="Del Rio T.G."/>
            <person name="Copeland A."/>
            <person name="Tice H."/>
            <person name="Cheng J.F."/>
            <person name="Lucas S."/>
            <person name="Chen F."/>
            <person name="Nolan M."/>
            <person name="Goodwin L."/>
            <person name="Han C."/>
            <person name="Pitluck S."/>
            <person name="Liolios K."/>
            <person name="Ivanova N."/>
            <person name="Mavromatis K."/>
            <person name="Ovchinnikova G."/>
            <person name="Chertkov O."/>
            <person name="Pati A."/>
            <person name="Chen A."/>
            <person name="Palaniappan K."/>
            <person name="Land M."/>
            <person name="Hauser L."/>
            <person name="Chang Y.J."/>
            <person name="Jeffries C.D."/>
            <person name="Saunders E."/>
            <person name="Brettin T."/>
            <person name="Detter J.C."/>
            <person name="Chain P."/>
            <person name="Eichinger K."/>
            <person name="Huber H."/>
            <person name="Spring S."/>
            <person name="Rohde M."/>
            <person name="Goker M."/>
            <person name="Wirth R."/>
            <person name="Woyke T."/>
            <person name="Bristow J."/>
            <person name="Eisen J.A."/>
            <person name="Markowitz V."/>
            <person name="Hugenholtz P."/>
            <person name="Kyrpides N.C."/>
            <person name="Klenk H.P."/>
        </authorList>
    </citation>
    <scope>NUCLEOTIDE SEQUENCE [LARGE SCALE GENOMIC DNA]</scope>
    <source>
        <strain evidence="2">DSM 5631 / JCM 9629 / NBRC 100127 / Av18</strain>
    </source>
</reference>
<accession>D2REJ3</accession>
<dbReference type="Gene3D" id="1.10.10.10">
    <property type="entry name" value="Winged helix-like DNA-binding domain superfamily/Winged helix DNA-binding domain"/>
    <property type="match status" value="1"/>
</dbReference>
<sequence length="153" mass="17354">MREEVVERYASEVPEELRGAVKALSDDKRWAVFIALVKEGEMNFNKIKDIFGAHPQELDRILKSLTSAGLVKKFAKNLCDVGYRGRAFYAATEFGKDFLEVLYYSIMPKEEILKTLLISPLRNSYECDDSSKTEQTIEKLVMNSAVGGIYEGK</sequence>
<dbReference type="AlphaFoldDB" id="D2REJ3"/>
<dbReference type="HOGENOM" id="CLU_1709023_0_0_2"/>
<keyword evidence="2" id="KW-1185">Reference proteome</keyword>
<dbReference type="STRING" id="572546.Arcpr_1490"/>
<dbReference type="RefSeq" id="WP_012940873.1">
    <property type="nucleotide sequence ID" value="NC_013741.1"/>
</dbReference>
<dbReference type="SUPFAM" id="SSF46785">
    <property type="entry name" value="Winged helix' DNA-binding domain"/>
    <property type="match status" value="1"/>
</dbReference>
<dbReference type="GeneID" id="8740180"/>
<dbReference type="PaxDb" id="572546-Arcpr_1490"/>
<dbReference type="InterPro" id="IPR036390">
    <property type="entry name" value="WH_DNA-bd_sf"/>
</dbReference>
<organism evidence="1 2">
    <name type="scientific">Archaeoglobus profundus (strain DSM 5631 / JCM 9629 / NBRC 100127 / Av18)</name>
    <dbReference type="NCBI Taxonomy" id="572546"/>
    <lineage>
        <taxon>Archaea</taxon>
        <taxon>Methanobacteriati</taxon>
        <taxon>Methanobacteriota</taxon>
        <taxon>Archaeoglobi</taxon>
        <taxon>Archaeoglobales</taxon>
        <taxon>Archaeoglobaceae</taxon>
        <taxon>Archaeoglobus</taxon>
    </lineage>
</organism>
<proteinExistence type="predicted"/>
<dbReference type="EMBL" id="CP001857">
    <property type="protein sequence ID" value="ADB58537.1"/>
    <property type="molecule type" value="Genomic_DNA"/>
</dbReference>
<protein>
    <recommendedName>
        <fullName evidence="3">HTH arsR-type domain-containing protein</fullName>
    </recommendedName>
</protein>
<evidence type="ECO:0000313" key="1">
    <source>
        <dbReference type="EMBL" id="ADB58537.1"/>
    </source>
</evidence>
<dbReference type="KEGG" id="apo:Arcpr_1490"/>
<dbReference type="Proteomes" id="UP000001901">
    <property type="component" value="Chromosome"/>
</dbReference>